<dbReference type="PANTHER" id="PTHR47760">
    <property type="entry name" value="G-PROTEIN COUPLED RECEPTOR B0563.6-LIKE PROTEIN-RELATED"/>
    <property type="match status" value="1"/>
</dbReference>
<accession>A0A0N5CRG3</accession>
<reference evidence="4" key="1">
    <citation type="submission" date="2017-02" db="UniProtKB">
        <authorList>
            <consortium name="WormBaseParasite"/>
        </authorList>
    </citation>
    <scope>IDENTIFICATION</scope>
</reference>
<name>A0A0N5CRG3_THECL</name>
<protein>
    <submittedName>
        <fullName evidence="4">THAP-type domain-containing protein</fullName>
    </submittedName>
</protein>
<dbReference type="PANTHER" id="PTHR47760:SF1">
    <property type="entry name" value="G-PROTEIN COUPLED RECEPTORS FAMILY 1 PROFILE DOMAIN-CONTAINING PROTEIN"/>
    <property type="match status" value="1"/>
</dbReference>
<dbReference type="InterPro" id="IPR053093">
    <property type="entry name" value="GPCR-like"/>
</dbReference>
<reference evidence="2 3" key="2">
    <citation type="submission" date="2018-11" db="EMBL/GenBank/DDBJ databases">
        <authorList>
            <consortium name="Pathogen Informatics"/>
        </authorList>
    </citation>
    <scope>NUCLEOTIDE SEQUENCE [LARGE SCALE GENOMIC DNA]</scope>
</reference>
<dbReference type="Proteomes" id="UP000276776">
    <property type="component" value="Unassembled WGS sequence"/>
</dbReference>
<dbReference type="STRING" id="103827.A0A0N5CRG3"/>
<sequence length="147" mass="16693">MEFTKFALNFYLYCLVNPDIRKVCSHMIRCKPIKKPARVSGQPINPISQCTKSTRFITRSDNKRPNRSKNLPRNSIMPDSTDVTITDTDQMISIPESNEAKKELVIESNSVDGNTTNALYIVINDKAIIADNFKEIRLFISDHSSLV</sequence>
<evidence type="ECO:0000313" key="3">
    <source>
        <dbReference type="Proteomes" id="UP000276776"/>
    </source>
</evidence>
<keyword evidence="3" id="KW-1185">Reference proteome</keyword>
<feature type="compositionally biased region" description="Polar residues" evidence="1">
    <location>
        <begin position="68"/>
        <end position="79"/>
    </location>
</feature>
<dbReference type="WBParaSite" id="TCLT_0000281301-mRNA-1">
    <property type="protein sequence ID" value="TCLT_0000281301-mRNA-1"/>
    <property type="gene ID" value="TCLT_0000281301"/>
</dbReference>
<feature type="region of interest" description="Disordered" evidence="1">
    <location>
        <begin position="60"/>
        <end position="79"/>
    </location>
</feature>
<evidence type="ECO:0000313" key="4">
    <source>
        <dbReference type="WBParaSite" id="TCLT_0000281301-mRNA-1"/>
    </source>
</evidence>
<evidence type="ECO:0000256" key="1">
    <source>
        <dbReference type="SAM" id="MobiDB-lite"/>
    </source>
</evidence>
<evidence type="ECO:0000313" key="2">
    <source>
        <dbReference type="EMBL" id="VDM98965.1"/>
    </source>
</evidence>
<proteinExistence type="predicted"/>
<organism evidence="4">
    <name type="scientific">Thelazia callipaeda</name>
    <name type="common">Oriental eyeworm</name>
    <name type="synonym">Parasitic nematode</name>
    <dbReference type="NCBI Taxonomy" id="103827"/>
    <lineage>
        <taxon>Eukaryota</taxon>
        <taxon>Metazoa</taxon>
        <taxon>Ecdysozoa</taxon>
        <taxon>Nematoda</taxon>
        <taxon>Chromadorea</taxon>
        <taxon>Rhabditida</taxon>
        <taxon>Spirurina</taxon>
        <taxon>Spiruromorpha</taxon>
        <taxon>Thelazioidea</taxon>
        <taxon>Thelaziidae</taxon>
        <taxon>Thelazia</taxon>
    </lineage>
</organism>
<dbReference type="AlphaFoldDB" id="A0A0N5CRG3"/>
<dbReference type="EMBL" id="UYYF01000718">
    <property type="protein sequence ID" value="VDM98965.1"/>
    <property type="molecule type" value="Genomic_DNA"/>
</dbReference>
<gene>
    <name evidence="2" type="ORF">TCLT_LOCUS2814</name>
</gene>